<feature type="transmembrane region" description="Helical" evidence="1">
    <location>
        <begin position="235"/>
        <end position="261"/>
    </location>
</feature>
<protein>
    <recommendedName>
        <fullName evidence="3">Type II secretion system protein GspF domain-containing protein</fullName>
    </recommendedName>
</protein>
<keyword evidence="1" id="KW-0472">Membrane</keyword>
<name>A0AAU8DT11_9ACTN</name>
<organism evidence="2">
    <name type="scientific">Nakamurella sp. A5-74</name>
    <dbReference type="NCBI Taxonomy" id="3158264"/>
    <lineage>
        <taxon>Bacteria</taxon>
        <taxon>Bacillati</taxon>
        <taxon>Actinomycetota</taxon>
        <taxon>Actinomycetes</taxon>
        <taxon>Nakamurellales</taxon>
        <taxon>Nakamurellaceae</taxon>
        <taxon>Nakamurella</taxon>
    </lineage>
</organism>
<dbReference type="RefSeq" id="WP_353650225.1">
    <property type="nucleotide sequence ID" value="NZ_CP159218.1"/>
</dbReference>
<sequence length="268" mass="26737">MLTDRLGVSVVVLLLALAVAVWPVVALPAGARWPGSGAQRPTARRNPAAAWSVGGCAAGAAVAGIGFGWPIGVALALVMGTLLLLSATALRQRRERSERAELGVVLGVLGRELRAGTAGQEALEIAAVTAGDALGRKLRAAMSQAFRADGRSADDCAAGWDSLGNLVSALRISDRHGVPPADLVEVIAGDVARAVAAEEVRIAQTAGPRFSGFVLGALPLFGVLLGTGIGADPVAVLLGGGAAGSALLVVGTALVTAGLLWSARIVAG</sequence>
<dbReference type="PANTHER" id="PTHR35007:SF4">
    <property type="entry name" value="CONSERVED TRANSMEMBRANE PROTEIN-RELATED"/>
    <property type="match status" value="1"/>
</dbReference>
<keyword evidence="1" id="KW-0812">Transmembrane</keyword>
<dbReference type="AlphaFoldDB" id="A0AAU8DT11"/>
<proteinExistence type="predicted"/>
<feature type="transmembrane region" description="Helical" evidence="1">
    <location>
        <begin position="210"/>
        <end position="229"/>
    </location>
</feature>
<evidence type="ECO:0000313" key="2">
    <source>
        <dbReference type="EMBL" id="XCG64612.1"/>
    </source>
</evidence>
<accession>A0AAU8DT11</accession>
<dbReference type="EMBL" id="CP159218">
    <property type="protein sequence ID" value="XCG64612.1"/>
    <property type="molecule type" value="Genomic_DNA"/>
</dbReference>
<feature type="transmembrane region" description="Helical" evidence="1">
    <location>
        <begin position="6"/>
        <end position="27"/>
    </location>
</feature>
<evidence type="ECO:0008006" key="3">
    <source>
        <dbReference type="Google" id="ProtNLM"/>
    </source>
</evidence>
<gene>
    <name evidence="2" type="ORF">ABLG96_04560</name>
</gene>
<reference evidence="2" key="1">
    <citation type="submission" date="2024-05" db="EMBL/GenBank/DDBJ databases">
        <authorList>
            <person name="Cai S.Y."/>
            <person name="Jin L.M."/>
            <person name="Li H.R."/>
        </authorList>
    </citation>
    <scope>NUCLEOTIDE SEQUENCE</scope>
    <source>
        <strain evidence="2">A5-74</strain>
    </source>
</reference>
<evidence type="ECO:0000256" key="1">
    <source>
        <dbReference type="SAM" id="Phobius"/>
    </source>
</evidence>
<feature type="transmembrane region" description="Helical" evidence="1">
    <location>
        <begin position="73"/>
        <end position="90"/>
    </location>
</feature>
<dbReference type="PANTHER" id="PTHR35007">
    <property type="entry name" value="INTEGRAL MEMBRANE PROTEIN-RELATED"/>
    <property type="match status" value="1"/>
</dbReference>
<keyword evidence="1" id="KW-1133">Transmembrane helix</keyword>